<name>E4XY66_OIKDI</name>
<protein>
    <submittedName>
        <fullName evidence="2">Uncharacterized protein</fullName>
    </submittedName>
</protein>
<keyword evidence="1" id="KW-0812">Transmembrane</keyword>
<proteinExistence type="predicted"/>
<evidence type="ECO:0000313" key="3">
    <source>
        <dbReference type="Proteomes" id="UP000001307"/>
    </source>
</evidence>
<reference evidence="2" key="1">
    <citation type="journal article" date="2010" name="Science">
        <title>Plasticity of animal genome architecture unmasked by rapid evolution of a pelagic tunicate.</title>
        <authorList>
            <person name="Denoeud F."/>
            <person name="Henriet S."/>
            <person name="Mungpakdee S."/>
            <person name="Aury J.M."/>
            <person name="Da Silva C."/>
            <person name="Brinkmann H."/>
            <person name="Mikhaleva J."/>
            <person name="Olsen L.C."/>
            <person name="Jubin C."/>
            <person name="Canestro C."/>
            <person name="Bouquet J.M."/>
            <person name="Danks G."/>
            <person name="Poulain J."/>
            <person name="Campsteijn C."/>
            <person name="Adamski M."/>
            <person name="Cross I."/>
            <person name="Yadetie F."/>
            <person name="Muffato M."/>
            <person name="Louis A."/>
            <person name="Butcher S."/>
            <person name="Tsagkogeorga G."/>
            <person name="Konrad A."/>
            <person name="Singh S."/>
            <person name="Jensen M.F."/>
            <person name="Cong E.H."/>
            <person name="Eikeseth-Otteraa H."/>
            <person name="Noel B."/>
            <person name="Anthouard V."/>
            <person name="Porcel B.M."/>
            <person name="Kachouri-Lafond R."/>
            <person name="Nishino A."/>
            <person name="Ugolini M."/>
            <person name="Chourrout P."/>
            <person name="Nishida H."/>
            <person name="Aasland R."/>
            <person name="Huzurbazar S."/>
            <person name="Westhof E."/>
            <person name="Delsuc F."/>
            <person name="Lehrach H."/>
            <person name="Reinhardt R."/>
            <person name="Weissenbach J."/>
            <person name="Roy S.W."/>
            <person name="Artiguenave F."/>
            <person name="Postlethwait J.H."/>
            <person name="Manak J.R."/>
            <person name="Thompson E.M."/>
            <person name="Jaillon O."/>
            <person name="Du Pasquier L."/>
            <person name="Boudinot P."/>
            <person name="Liberles D.A."/>
            <person name="Volff J.N."/>
            <person name="Philippe H."/>
            <person name="Lenhard B."/>
            <person name="Roest Crollius H."/>
            <person name="Wincker P."/>
            <person name="Chourrout D."/>
        </authorList>
    </citation>
    <scope>NUCLEOTIDE SEQUENCE [LARGE SCALE GENOMIC DNA]</scope>
</reference>
<dbReference type="AlphaFoldDB" id="E4XY66"/>
<accession>E4XY66</accession>
<keyword evidence="1" id="KW-1133">Transmembrane helix</keyword>
<dbReference type="InParanoid" id="E4XY66"/>
<keyword evidence="3" id="KW-1185">Reference proteome</keyword>
<evidence type="ECO:0000256" key="1">
    <source>
        <dbReference type="SAM" id="Phobius"/>
    </source>
</evidence>
<feature type="transmembrane region" description="Helical" evidence="1">
    <location>
        <begin position="88"/>
        <end position="112"/>
    </location>
</feature>
<gene>
    <name evidence="2" type="ORF">GSOID_T00007627001</name>
</gene>
<keyword evidence="1" id="KW-0472">Membrane</keyword>
<organism evidence="2">
    <name type="scientific">Oikopleura dioica</name>
    <name type="common">Tunicate</name>
    <dbReference type="NCBI Taxonomy" id="34765"/>
    <lineage>
        <taxon>Eukaryota</taxon>
        <taxon>Metazoa</taxon>
        <taxon>Chordata</taxon>
        <taxon>Tunicata</taxon>
        <taxon>Appendicularia</taxon>
        <taxon>Copelata</taxon>
        <taxon>Oikopleuridae</taxon>
        <taxon>Oikopleura</taxon>
    </lineage>
</organism>
<sequence>MSIHDKLDEFYAKCACQTAAQNSIDKKSEVETAFNGIWSEKVSTLPTNWTKEDIFSQKCEIWQFVCLCLYDPKGCDLTRDQAMGVVEYVILSVCAAIFVIGTVVTYPFCAAYRSHF</sequence>
<dbReference type="Proteomes" id="UP000001307">
    <property type="component" value="Unassembled WGS sequence"/>
</dbReference>
<evidence type="ECO:0000313" key="2">
    <source>
        <dbReference type="EMBL" id="CBY14594.1"/>
    </source>
</evidence>
<dbReference type="EMBL" id="FN653309">
    <property type="protein sequence ID" value="CBY14594.1"/>
    <property type="molecule type" value="Genomic_DNA"/>
</dbReference>